<dbReference type="KEGG" id="chyd:H4K34_11450"/>
<dbReference type="AlphaFoldDB" id="A0A7H0VB53"/>
<feature type="signal peptide" evidence="1">
    <location>
        <begin position="1"/>
        <end position="25"/>
    </location>
</feature>
<name>A0A7H0VB53_9FLAO</name>
<evidence type="ECO:0000313" key="4">
    <source>
        <dbReference type="Proteomes" id="UP000516305"/>
    </source>
</evidence>
<dbReference type="KEGG" id="chyd:H4K34_11235"/>
<dbReference type="EMBL" id="CP060139">
    <property type="protein sequence ID" value="QNR22994.1"/>
    <property type="molecule type" value="Genomic_DNA"/>
</dbReference>
<keyword evidence="1" id="KW-0732">Signal</keyword>
<gene>
    <name evidence="2" type="ORF">H4K34_11235</name>
    <name evidence="3" type="ORF">H4K34_11450</name>
</gene>
<proteinExistence type="predicted"/>
<reference evidence="2 4" key="1">
    <citation type="submission" date="2020-08" db="EMBL/GenBank/DDBJ databases">
        <title>Croceimicrobium hydrocarbonivorans gen. nov., sp. nov., a novel marine bacterium isolated from a bacterial consortium that degrades polyethylene terephthalate.</title>
        <authorList>
            <person name="Liu R."/>
        </authorList>
    </citation>
    <scope>NUCLEOTIDE SEQUENCE [LARGE SCALE GENOMIC DNA]</scope>
    <source>
        <strain evidence="2 4">A20-9</strain>
    </source>
</reference>
<evidence type="ECO:0000313" key="2">
    <source>
        <dbReference type="EMBL" id="QNR22951.1"/>
    </source>
</evidence>
<feature type="chain" id="PRO_5036399488" description="Lipoprotein" evidence="1">
    <location>
        <begin position="26"/>
        <end position="122"/>
    </location>
</feature>
<dbReference type="RefSeq" id="WP_210757520.1">
    <property type="nucleotide sequence ID" value="NZ_CP060139.1"/>
</dbReference>
<accession>A0A7H0VB53</accession>
<evidence type="ECO:0000256" key="1">
    <source>
        <dbReference type="SAM" id="SignalP"/>
    </source>
</evidence>
<evidence type="ECO:0000313" key="3">
    <source>
        <dbReference type="EMBL" id="QNR22994.1"/>
    </source>
</evidence>
<dbReference type="Proteomes" id="UP000516305">
    <property type="component" value="Chromosome"/>
</dbReference>
<evidence type="ECO:0008006" key="5">
    <source>
        <dbReference type="Google" id="ProtNLM"/>
    </source>
</evidence>
<keyword evidence="4" id="KW-1185">Reference proteome</keyword>
<organism evidence="2 4">
    <name type="scientific">Croceimicrobium hydrocarbonivorans</name>
    <dbReference type="NCBI Taxonomy" id="2761580"/>
    <lineage>
        <taxon>Bacteria</taxon>
        <taxon>Pseudomonadati</taxon>
        <taxon>Bacteroidota</taxon>
        <taxon>Flavobacteriia</taxon>
        <taxon>Flavobacteriales</taxon>
        <taxon>Owenweeksiaceae</taxon>
        <taxon>Croceimicrobium</taxon>
    </lineage>
</organism>
<sequence>MLKLKVLPIAIVFMAFLNSCSQRIADLTTVSTRDLDDRKTHVLLERYVKGTDSSIDNILFIGPWSSPDIEDAIDDAVREVPGGEYMKNVVIRERRWGFLLMSFRTFTVEGDVYGIAPSEKSN</sequence>
<dbReference type="EMBL" id="CP060139">
    <property type="protein sequence ID" value="QNR22951.1"/>
    <property type="molecule type" value="Genomic_DNA"/>
</dbReference>
<protein>
    <recommendedName>
        <fullName evidence="5">Lipoprotein</fullName>
    </recommendedName>
</protein>